<evidence type="ECO:0000313" key="2">
    <source>
        <dbReference type="Proteomes" id="UP000789525"/>
    </source>
</evidence>
<feature type="non-terminal residue" evidence="1">
    <location>
        <position position="273"/>
    </location>
</feature>
<evidence type="ECO:0000313" key="1">
    <source>
        <dbReference type="EMBL" id="CAG8686819.1"/>
    </source>
</evidence>
<sequence length="273" mass="29627">MCGGDMVATVAVFGRKLFATVLATIGSIFAKTAQALVGVKTGLPSWNSADVATLCTSGEQKNQALSTSPAFWMLIKVPWLSAVPCTTFAQMKRASSLLAIRSETSARITRRTDEVDPGHDIHRDDRTKIRVDFVGVLAGDHICDVPPNFWTTSKKQARAVSARRLFGTAKCPSTIREYLSTTPHTPIPIELTSLSCPSIDHSSLERQLSKHTGSVRKPLHTEQEAATALVLLVEEDPHGSLGARTIKERLSSQGYPVPRTMDPEAVQNRRPGA</sequence>
<organism evidence="1 2">
    <name type="scientific">Acaulospora colombiana</name>
    <dbReference type="NCBI Taxonomy" id="27376"/>
    <lineage>
        <taxon>Eukaryota</taxon>
        <taxon>Fungi</taxon>
        <taxon>Fungi incertae sedis</taxon>
        <taxon>Mucoromycota</taxon>
        <taxon>Glomeromycotina</taxon>
        <taxon>Glomeromycetes</taxon>
        <taxon>Diversisporales</taxon>
        <taxon>Acaulosporaceae</taxon>
        <taxon>Acaulospora</taxon>
    </lineage>
</organism>
<gene>
    <name evidence="1" type="ORF">ACOLOM_LOCUS9620</name>
</gene>
<name>A0ACA9P7L5_9GLOM</name>
<keyword evidence="2" id="KW-1185">Reference proteome</keyword>
<reference evidence="1" key="1">
    <citation type="submission" date="2021-06" db="EMBL/GenBank/DDBJ databases">
        <authorList>
            <person name="Kallberg Y."/>
            <person name="Tangrot J."/>
            <person name="Rosling A."/>
        </authorList>
    </citation>
    <scope>NUCLEOTIDE SEQUENCE</scope>
    <source>
        <strain evidence="1">CL356</strain>
    </source>
</reference>
<comment type="caution">
    <text evidence="1">The sequence shown here is derived from an EMBL/GenBank/DDBJ whole genome shotgun (WGS) entry which is preliminary data.</text>
</comment>
<dbReference type="Proteomes" id="UP000789525">
    <property type="component" value="Unassembled WGS sequence"/>
</dbReference>
<protein>
    <submittedName>
        <fullName evidence="1">6674_t:CDS:1</fullName>
    </submittedName>
</protein>
<dbReference type="EMBL" id="CAJVPT010028414">
    <property type="protein sequence ID" value="CAG8686819.1"/>
    <property type="molecule type" value="Genomic_DNA"/>
</dbReference>
<proteinExistence type="predicted"/>
<accession>A0ACA9P7L5</accession>